<evidence type="ECO:0000313" key="1">
    <source>
        <dbReference type="EMBL" id="QEI03545.1"/>
    </source>
</evidence>
<dbReference type="EMBL" id="MK419955">
    <property type="protein sequence ID" value="QEI03545.1"/>
    <property type="molecule type" value="Genomic_DNA"/>
</dbReference>
<organism evidence="1 2">
    <name type="scientific">Spodoptera cosmioides nucleopolyhedrovirus</name>
    <dbReference type="NCBI Taxonomy" id="2605774"/>
    <lineage>
        <taxon>Viruses</taxon>
        <taxon>Viruses incertae sedis</taxon>
        <taxon>Naldaviricetes</taxon>
        <taxon>Lefavirales</taxon>
        <taxon>Baculoviridae</taxon>
        <taxon>Alphabaculovirus</taxon>
        <taxon>Alphabaculovirus spocosmioidis</taxon>
    </lineage>
</organism>
<keyword evidence="2" id="KW-1185">Reference proteome</keyword>
<evidence type="ECO:0000313" key="2">
    <source>
        <dbReference type="Proteomes" id="UP001223634"/>
    </source>
</evidence>
<name>A0A6B7KKW8_9ABAC</name>
<reference evidence="1 2" key="1">
    <citation type="submission" date="2019-01" db="EMBL/GenBank/DDBJ databases">
        <title>The Spodoptera cosmioides nucleopolyhedrovirus (SpcoNPV) is a novel virus isolated from the polyphagous black armyworm, Spodoptera cosmioides (Walker) (Lepidoptera: Noctuidae).</title>
        <authorList>
            <person name="Santos E.R."/>
            <person name="Oliveira L.B."/>
            <person name="Silva L.A."/>
            <person name="Sosa-Gomez D.R."/>
            <person name="Ribeiro B.M."/>
            <person name="Ardisson-Araujo D.M.P."/>
        </authorList>
    </citation>
    <scope>NUCLEOTIDE SEQUENCE [LARGE SCALE GENOMIC DNA]</scope>
    <source>
        <strain evidence="1">VPN72</strain>
    </source>
</reference>
<dbReference type="Proteomes" id="UP001223634">
    <property type="component" value="Segment"/>
</dbReference>
<accession>A0A6B7KKW8</accession>
<proteinExistence type="predicted"/>
<protein>
    <submittedName>
        <fullName evidence="1">Uncharacterized protein</fullName>
    </submittedName>
</protein>
<sequence>MNITYNIKSHMTAFIHDFISLGLSFSKYNPFGGFLYNTTTVTTTIATTQ</sequence>